<accession>A0ABV9GXZ5</accession>
<dbReference type="Pfam" id="PF11133">
    <property type="entry name" value="Phage_head_fibr"/>
    <property type="match status" value="1"/>
</dbReference>
<dbReference type="InterPro" id="IPR022741">
    <property type="entry name" value="Phage_B103_Gp8"/>
</dbReference>
<dbReference type="EMBL" id="JBHSEW010000011">
    <property type="protein sequence ID" value="MFC4623078.1"/>
    <property type="molecule type" value="Genomic_DNA"/>
</dbReference>
<dbReference type="Proteomes" id="UP001595967">
    <property type="component" value="Unassembled WGS sequence"/>
</dbReference>
<dbReference type="RefSeq" id="WP_377726959.1">
    <property type="nucleotide sequence ID" value="NZ_JBHSEW010000011.1"/>
</dbReference>
<organism evidence="3 4">
    <name type="scientific">Comamonas nitrativorans</name>
    <dbReference type="NCBI Taxonomy" id="108437"/>
    <lineage>
        <taxon>Bacteria</taxon>
        <taxon>Pseudomonadati</taxon>
        <taxon>Pseudomonadota</taxon>
        <taxon>Betaproteobacteria</taxon>
        <taxon>Burkholderiales</taxon>
        <taxon>Comamonadaceae</taxon>
        <taxon>Comamonas</taxon>
    </lineage>
</organism>
<evidence type="ECO:0000256" key="2">
    <source>
        <dbReference type="ARBA" id="ARBA00022581"/>
    </source>
</evidence>
<protein>
    <submittedName>
        <fullName evidence="3">Head fiber protein</fullName>
    </submittedName>
</protein>
<proteinExistence type="predicted"/>
<sequence length="243" mass="24481">VNATGQAVVNVPWVDTNTTYNAATTGAAGLMSATDKTKLDGIEAEANKYTLPSASATVLGGIKLGHATVQTVAAAAPTATASRSYAVQANASGQAVVNVPWTNTTYSAATATAVGLVELATNAETQSGTDAARAVTPAALAAVALGQKQTWQDLTGSRAANTNYTNTTGRAIFVHVLTAHISNGSANLEVGGVLVSHESAAIGGGQNNNLRAVLTAVVPDGGTYKVSAGIWGGPYIESWVELR</sequence>
<keyword evidence="4" id="KW-1185">Reference proteome</keyword>
<evidence type="ECO:0000313" key="4">
    <source>
        <dbReference type="Proteomes" id="UP001595967"/>
    </source>
</evidence>
<evidence type="ECO:0000256" key="1">
    <source>
        <dbReference type="ARBA" id="ARBA00004328"/>
    </source>
</evidence>
<comment type="caution">
    <text evidence="3">The sequence shown here is derived from an EMBL/GenBank/DDBJ whole genome shotgun (WGS) entry which is preliminary data.</text>
</comment>
<keyword evidence="2" id="KW-0945">Host-virus interaction</keyword>
<name>A0ABV9GXZ5_9BURK</name>
<comment type="subcellular location">
    <subcellularLocation>
        <location evidence="1">Virion</location>
    </subcellularLocation>
</comment>
<gene>
    <name evidence="3" type="ORF">ACFO3A_12745</name>
</gene>
<reference evidence="4" key="1">
    <citation type="journal article" date="2019" name="Int. J. Syst. Evol. Microbiol.">
        <title>The Global Catalogue of Microorganisms (GCM) 10K type strain sequencing project: providing services to taxonomists for standard genome sequencing and annotation.</title>
        <authorList>
            <consortium name="The Broad Institute Genomics Platform"/>
            <consortium name="The Broad Institute Genome Sequencing Center for Infectious Disease"/>
            <person name="Wu L."/>
            <person name="Ma J."/>
        </authorList>
    </citation>
    <scope>NUCLEOTIDE SEQUENCE [LARGE SCALE GENOMIC DNA]</scope>
    <source>
        <strain evidence="4">JCM 11650</strain>
    </source>
</reference>
<evidence type="ECO:0000313" key="3">
    <source>
        <dbReference type="EMBL" id="MFC4623078.1"/>
    </source>
</evidence>
<feature type="non-terminal residue" evidence="3">
    <location>
        <position position="1"/>
    </location>
</feature>